<dbReference type="PROSITE" id="PS50042">
    <property type="entry name" value="CNMP_BINDING_3"/>
    <property type="match status" value="1"/>
</dbReference>
<sequence length="715" mass="81632">MVISFPSFAVILVPTLKSPLIIDLRERVTHYVGDVFFRFQDWKSEKSTEGNYSASNDMDPGKKRATISTFSEKFQRGLESGSSSFNKNRKTLKSYSFNSEVASRKKILDPQGPFLQKWNKIFVLSCLIAVSLDPMFFYVPVIDDRKKCLSLDSTMEITASVLRSFTDIFYMLHIIFQFRTGFIAPSSRVFGSGVLVEDTRAIAKRYLSSYFVIDILSILPLPQVLILVIIPKMAGSSYLNTKNVLKFVVIFQYVPRFIRIYPLYKEVATSGILTETAWAGAAFNLFLNMLGSHVIGAFWYLFSIERQTNCWRQACGTQDTCRREFLFCDGDGGAGNLSFLDNYCPITTPNETVFNFGIFLDALQSGVVLSSTGFSDNSLGQNLKTSTYVWEICFAVFISISGLVILAFVTGNFQTNFRSPTARLEEMRIKRRDTEQWMSYRLLPDNTRERIRRYRWQETKGVDEETLVQNLPWDLRRDIKHHLCVPLLKRVPMFEKMDEQLLDAICDRLKPVLYREESYIVREGDPVDEMLFVMQGKLSTITTNGGSEYLKAGDFCGEELLTWALDPHSSSNLPISTRTVRTITEVEAFALMADDLNFPASQFRQLHSKQLRHTFRFHSQQCRTRAACSIQAAWRRYSKKKLEESLYQEENRLQDALAKASGSSPSVGSTIYASRFGANPLRALRHSGNRMARVPDILPPMLLQKPPDPDFTSEE</sequence>
<keyword evidence="3" id="KW-0813">Transport</keyword>
<dbReference type="Pfam" id="PF00027">
    <property type="entry name" value="cNMP_binding"/>
    <property type="match status" value="1"/>
</dbReference>
<dbReference type="InterPro" id="IPR000595">
    <property type="entry name" value="cNMP-bd_dom"/>
</dbReference>
<dbReference type="Gene3D" id="2.60.120.10">
    <property type="entry name" value="Jelly Rolls"/>
    <property type="match status" value="1"/>
</dbReference>
<keyword evidence="7 13" id="KW-0472">Membrane</keyword>
<comment type="caution">
    <text evidence="15">The sequence shown here is derived from an EMBL/GenBank/DDBJ whole genome shotgun (WGS) entry which is preliminary data.</text>
</comment>
<evidence type="ECO:0000256" key="11">
    <source>
        <dbReference type="ARBA" id="ARBA00056117"/>
    </source>
</evidence>
<dbReference type="PROSITE" id="PS50096">
    <property type="entry name" value="IQ"/>
    <property type="match status" value="1"/>
</dbReference>
<keyword evidence="8" id="KW-0539">Nucleus</keyword>
<accession>A0A835JMH8</accession>
<dbReference type="OrthoDB" id="421226at2759"/>
<dbReference type="SUPFAM" id="SSF81324">
    <property type="entry name" value="Voltage-gated potassium channels"/>
    <property type="match status" value="1"/>
</dbReference>
<keyword evidence="4 13" id="KW-0812">Transmembrane</keyword>
<dbReference type="PANTHER" id="PTHR45651">
    <property type="entry name" value="CYCLIC NUCLEOTIDE-GATED ION CHANNEL 15-RELATED-RELATED"/>
    <property type="match status" value="1"/>
</dbReference>
<evidence type="ECO:0000256" key="5">
    <source>
        <dbReference type="ARBA" id="ARBA00022989"/>
    </source>
</evidence>
<evidence type="ECO:0000256" key="6">
    <source>
        <dbReference type="ARBA" id="ARBA00023065"/>
    </source>
</evidence>
<dbReference type="Proteomes" id="UP000657918">
    <property type="component" value="Unassembled WGS sequence"/>
</dbReference>
<evidence type="ECO:0000256" key="3">
    <source>
        <dbReference type="ARBA" id="ARBA00022448"/>
    </source>
</evidence>
<comment type="similarity">
    <text evidence="2">Belongs to the cyclic nucleotide-gated cation channel (TC 1.A.1.5) family.</text>
</comment>
<reference evidence="15 16" key="1">
    <citation type="submission" date="2020-10" db="EMBL/GenBank/DDBJ databases">
        <title>Plant Genome Project.</title>
        <authorList>
            <person name="Zhang R.-G."/>
        </authorList>
    </citation>
    <scope>NUCLEOTIDE SEQUENCE [LARGE SCALE GENOMIC DNA]</scope>
    <source>
        <strain evidence="15">FAFU-HL-1</strain>
        <tissue evidence="15">Leaf</tissue>
    </source>
</reference>
<dbReference type="SUPFAM" id="SSF51206">
    <property type="entry name" value="cAMP-binding domain-like"/>
    <property type="match status" value="1"/>
</dbReference>
<evidence type="ECO:0000256" key="10">
    <source>
        <dbReference type="ARBA" id="ARBA00023303"/>
    </source>
</evidence>
<comment type="function">
    <text evidence="11">Cyclic nucleotide-gated channel involved in the establishment of both rhizobial and mycorrhizal associations. Required for full activation of nuclear-localized Ca(2+) oscillations by Nod and Myc factors. Simultaneous activation of the K(+)-permeable channel DMI1 and the Ca(2+) channel CNGC15 can give rise to sustained Ca(2+) oscillations. May function during fertilization in both female and male gametophytic Ca(2+) signaling.</text>
</comment>
<feature type="transmembrane region" description="Helical" evidence="13">
    <location>
        <begin position="210"/>
        <end position="230"/>
    </location>
</feature>
<keyword evidence="16" id="KW-1185">Reference proteome</keyword>
<keyword evidence="10" id="KW-0407">Ion channel</keyword>
<dbReference type="Gene3D" id="1.10.287.630">
    <property type="entry name" value="Helix hairpin bin"/>
    <property type="match status" value="1"/>
</dbReference>
<dbReference type="InterPro" id="IPR018490">
    <property type="entry name" value="cNMP-bd_dom_sf"/>
</dbReference>
<feature type="transmembrane region" description="Helical" evidence="13">
    <location>
        <begin position="388"/>
        <end position="409"/>
    </location>
</feature>
<proteinExistence type="inferred from homology"/>
<dbReference type="EMBL" id="JADGMS010000012">
    <property type="protein sequence ID" value="KAF9671144.1"/>
    <property type="molecule type" value="Genomic_DNA"/>
</dbReference>
<keyword evidence="9" id="KW-1071">Ligand-gated ion channel</keyword>
<organism evidence="15 16">
    <name type="scientific">Salix dunnii</name>
    <dbReference type="NCBI Taxonomy" id="1413687"/>
    <lineage>
        <taxon>Eukaryota</taxon>
        <taxon>Viridiplantae</taxon>
        <taxon>Streptophyta</taxon>
        <taxon>Embryophyta</taxon>
        <taxon>Tracheophyta</taxon>
        <taxon>Spermatophyta</taxon>
        <taxon>Magnoliopsida</taxon>
        <taxon>eudicotyledons</taxon>
        <taxon>Gunneridae</taxon>
        <taxon>Pentapetalae</taxon>
        <taxon>rosids</taxon>
        <taxon>fabids</taxon>
        <taxon>Malpighiales</taxon>
        <taxon>Salicaceae</taxon>
        <taxon>Saliceae</taxon>
        <taxon>Salix</taxon>
    </lineage>
</organism>
<evidence type="ECO:0000313" key="15">
    <source>
        <dbReference type="EMBL" id="KAF9671144.1"/>
    </source>
</evidence>
<evidence type="ECO:0000256" key="13">
    <source>
        <dbReference type="SAM" id="Phobius"/>
    </source>
</evidence>
<dbReference type="GO" id="GO:0005216">
    <property type="term" value="F:monoatomic ion channel activity"/>
    <property type="evidence" value="ECO:0007669"/>
    <property type="project" value="InterPro"/>
</dbReference>
<feature type="domain" description="Cyclic nucleotide-binding" evidence="14">
    <location>
        <begin position="493"/>
        <end position="571"/>
    </location>
</feature>
<keyword evidence="6" id="KW-0406">Ion transport</keyword>
<evidence type="ECO:0000256" key="2">
    <source>
        <dbReference type="ARBA" id="ARBA00010486"/>
    </source>
</evidence>
<dbReference type="CDD" id="cd00038">
    <property type="entry name" value="CAP_ED"/>
    <property type="match status" value="1"/>
</dbReference>
<evidence type="ECO:0000313" key="16">
    <source>
        <dbReference type="Proteomes" id="UP000657918"/>
    </source>
</evidence>
<evidence type="ECO:0000256" key="1">
    <source>
        <dbReference type="ARBA" id="ARBA00004232"/>
    </source>
</evidence>
<keyword evidence="5 13" id="KW-1133">Transmembrane helix</keyword>
<dbReference type="AlphaFoldDB" id="A0A835JMH8"/>
<name>A0A835JMH8_9ROSI</name>
<feature type="transmembrane region" description="Helical" evidence="13">
    <location>
        <begin position="277"/>
        <end position="302"/>
    </location>
</feature>
<dbReference type="InterPro" id="IPR014710">
    <property type="entry name" value="RmlC-like_jellyroll"/>
</dbReference>
<dbReference type="Gene3D" id="1.10.287.70">
    <property type="match status" value="1"/>
</dbReference>
<evidence type="ECO:0000256" key="4">
    <source>
        <dbReference type="ARBA" id="ARBA00022692"/>
    </source>
</evidence>
<comment type="subunit">
    <text evidence="12">Interacts (via N-terminus) with DMI1 (via c-terminus). The Nod factor has no effect on this interaction, implying that the complex is maintained after activation.</text>
</comment>
<dbReference type="FunFam" id="2.60.120.10:FF:000024">
    <property type="entry name" value="Cyclic nucleotide-gated ion channel 1"/>
    <property type="match status" value="1"/>
</dbReference>
<comment type="subcellular location">
    <subcellularLocation>
        <location evidence="1">Nucleus membrane</location>
        <topology evidence="1">Multi-pass membrane protein</topology>
    </subcellularLocation>
</comment>
<evidence type="ECO:0000256" key="7">
    <source>
        <dbReference type="ARBA" id="ARBA00023136"/>
    </source>
</evidence>
<dbReference type="SMART" id="SM00100">
    <property type="entry name" value="cNMP"/>
    <property type="match status" value="1"/>
</dbReference>
<dbReference type="PANTHER" id="PTHR45651:SF5">
    <property type="entry name" value="CYCLIC NUCLEOTIDE-GATED ION CHANNEL 1"/>
    <property type="match status" value="1"/>
</dbReference>
<gene>
    <name evidence="15" type="ORF">SADUNF_Sadunf12G0017000</name>
</gene>
<evidence type="ECO:0000256" key="12">
    <source>
        <dbReference type="ARBA" id="ARBA00064416"/>
    </source>
</evidence>
<feature type="transmembrane region" description="Helical" evidence="13">
    <location>
        <begin position="121"/>
        <end position="141"/>
    </location>
</feature>
<evidence type="ECO:0000256" key="9">
    <source>
        <dbReference type="ARBA" id="ARBA00023286"/>
    </source>
</evidence>
<dbReference type="GO" id="GO:0031965">
    <property type="term" value="C:nuclear membrane"/>
    <property type="evidence" value="ECO:0007669"/>
    <property type="project" value="UniProtKB-SubCell"/>
</dbReference>
<dbReference type="GO" id="GO:0044325">
    <property type="term" value="F:transmembrane transporter binding"/>
    <property type="evidence" value="ECO:0007669"/>
    <property type="project" value="UniProtKB-ARBA"/>
</dbReference>
<evidence type="ECO:0000259" key="14">
    <source>
        <dbReference type="PROSITE" id="PS50042"/>
    </source>
</evidence>
<evidence type="ECO:0000256" key="8">
    <source>
        <dbReference type="ARBA" id="ARBA00023242"/>
    </source>
</evidence>
<dbReference type="Pfam" id="PF00520">
    <property type="entry name" value="Ion_trans"/>
    <property type="match status" value="1"/>
</dbReference>
<dbReference type="InterPro" id="IPR005821">
    <property type="entry name" value="Ion_trans_dom"/>
</dbReference>
<protein>
    <recommendedName>
        <fullName evidence="14">Cyclic nucleotide-binding domain-containing protein</fullName>
    </recommendedName>
</protein>